<evidence type="ECO:0000256" key="1">
    <source>
        <dbReference type="ARBA" id="ARBA00006534"/>
    </source>
</evidence>
<dbReference type="Gene3D" id="3.40.50.880">
    <property type="match status" value="1"/>
</dbReference>
<keyword evidence="3" id="KW-0378">Hydrolase</keyword>
<dbReference type="InterPro" id="IPR005320">
    <property type="entry name" value="Peptidase_S51"/>
</dbReference>
<dbReference type="EMBL" id="JABFAJ010000011">
    <property type="protein sequence ID" value="NNU27122.1"/>
    <property type="molecule type" value="Genomic_DNA"/>
</dbReference>
<keyword evidence="5" id="KW-0808">Transferase</keyword>
<keyword evidence="5" id="KW-0315">Glutamine amidotransferase</keyword>
<dbReference type="GO" id="GO:0008236">
    <property type="term" value="F:serine-type peptidase activity"/>
    <property type="evidence" value="ECO:0007669"/>
    <property type="project" value="UniProtKB-KW"/>
</dbReference>
<organism evidence="5 6">
    <name type="scientific">Isoptericola sediminis</name>
    <dbReference type="NCBI Taxonomy" id="2733572"/>
    <lineage>
        <taxon>Bacteria</taxon>
        <taxon>Bacillati</taxon>
        <taxon>Actinomycetota</taxon>
        <taxon>Actinomycetes</taxon>
        <taxon>Micrococcales</taxon>
        <taxon>Promicromonosporaceae</taxon>
        <taxon>Isoptericola</taxon>
    </lineage>
</organism>
<dbReference type="InterPro" id="IPR029062">
    <property type="entry name" value="Class_I_gatase-like"/>
</dbReference>
<keyword evidence="6" id="KW-1185">Reference proteome</keyword>
<proteinExistence type="inferred from homology"/>
<reference evidence="5 6" key="1">
    <citation type="submission" date="2020-05" db="EMBL/GenBank/DDBJ databases">
        <title>Genome sequence of Isoptericola sp. JC619 isolated from Chilika lagoon, India.</title>
        <authorList>
            <person name="Kumar D."/>
            <person name="Appam K."/>
            <person name="Gandham S."/>
            <person name="Uppada J."/>
            <person name="Sasikala C."/>
            <person name="Venkata Ramana C."/>
        </authorList>
    </citation>
    <scope>NUCLEOTIDE SEQUENCE [LARGE SCALE GENOMIC DNA]</scope>
    <source>
        <strain evidence="5 6">JC619</strain>
    </source>
</reference>
<comment type="caution">
    <text evidence="5">The sequence shown here is derived from an EMBL/GenBank/DDBJ whole genome shotgun (WGS) entry which is preliminary data.</text>
</comment>
<evidence type="ECO:0000256" key="4">
    <source>
        <dbReference type="ARBA" id="ARBA00022825"/>
    </source>
</evidence>
<dbReference type="Pfam" id="PF03575">
    <property type="entry name" value="Peptidase_S51"/>
    <property type="match status" value="1"/>
</dbReference>
<dbReference type="RefSeq" id="WP_171246630.1">
    <property type="nucleotide sequence ID" value="NZ_JABFAJ010000011.1"/>
</dbReference>
<keyword evidence="4" id="KW-0720">Serine protease</keyword>
<dbReference type="Proteomes" id="UP000557204">
    <property type="component" value="Unassembled WGS sequence"/>
</dbReference>
<gene>
    <name evidence="5" type="ORF">HLI28_06140</name>
</gene>
<dbReference type="GO" id="GO:0006508">
    <property type="term" value="P:proteolysis"/>
    <property type="evidence" value="ECO:0007669"/>
    <property type="project" value="UniProtKB-KW"/>
</dbReference>
<evidence type="ECO:0000256" key="3">
    <source>
        <dbReference type="ARBA" id="ARBA00022801"/>
    </source>
</evidence>
<evidence type="ECO:0000313" key="6">
    <source>
        <dbReference type="Proteomes" id="UP000557204"/>
    </source>
</evidence>
<dbReference type="PANTHER" id="PTHR36175:SF1">
    <property type="entry name" value="CYANOPHYCINASE"/>
    <property type="match status" value="1"/>
</dbReference>
<comment type="similarity">
    <text evidence="1">Belongs to the peptidase S51 family.</text>
</comment>
<evidence type="ECO:0000256" key="2">
    <source>
        <dbReference type="ARBA" id="ARBA00022670"/>
    </source>
</evidence>
<dbReference type="AlphaFoldDB" id="A0A849JUY8"/>
<dbReference type="GO" id="GO:0016740">
    <property type="term" value="F:transferase activity"/>
    <property type="evidence" value="ECO:0007669"/>
    <property type="project" value="UniProtKB-KW"/>
</dbReference>
<dbReference type="SUPFAM" id="SSF52317">
    <property type="entry name" value="Class I glutamine amidotransferase-like"/>
    <property type="match status" value="1"/>
</dbReference>
<accession>A0A849JUY8</accession>
<protein>
    <submittedName>
        <fullName evidence="5">Type 1 glutamine amidotransferase-like domain-containing protein</fullName>
    </submittedName>
</protein>
<name>A0A849JUY8_9MICO</name>
<dbReference type="PANTHER" id="PTHR36175">
    <property type="entry name" value="CYANOPHYCINASE"/>
    <property type="match status" value="1"/>
</dbReference>
<evidence type="ECO:0000313" key="5">
    <source>
        <dbReference type="EMBL" id="NNU27122.1"/>
    </source>
</evidence>
<sequence>MTITLVGGGPDSTRSPEVVEPFVRACHDRGARRVALLLAGDRDSADHYAADYVSLLSDTADAVEVLPLSDGVTAEQIDRYDAFVVGGGPTPVYHRALATVAAPMRRRVRSGAPYLGFSAGAMVASGASILGGHRSSGADVCPVEWSEGLEEVDVRPGLGLVPWAVETHAAQAGTLGRAVDVVGRALASSAVAIDEDTALVVRGMDRPVEVVGSGAVWWVTPVADTTSPATDSLTVRVHHARHPAAEAGGVDPPGLRASI</sequence>
<keyword evidence="2" id="KW-0645">Protease</keyword>